<reference evidence="1" key="1">
    <citation type="submission" date="2018-02" db="EMBL/GenBank/DDBJ databases">
        <title>Rhizophora mucronata_Transcriptome.</title>
        <authorList>
            <person name="Meera S.P."/>
            <person name="Sreeshan A."/>
            <person name="Augustine A."/>
        </authorList>
    </citation>
    <scope>NUCLEOTIDE SEQUENCE</scope>
    <source>
        <tissue evidence="1">Leaf</tissue>
    </source>
</reference>
<name>A0A2P2NAB2_RHIMU</name>
<sequence length="42" mass="5100">MERQRDDFRVRFSFSFSFKVIRVSKLQLFGPMSQLFFCPAFC</sequence>
<dbReference type="AlphaFoldDB" id="A0A2P2NAB2"/>
<evidence type="ECO:0000313" key="1">
    <source>
        <dbReference type="EMBL" id="MBX39412.1"/>
    </source>
</evidence>
<proteinExistence type="predicted"/>
<dbReference type="EMBL" id="GGEC01058928">
    <property type="protein sequence ID" value="MBX39412.1"/>
    <property type="molecule type" value="Transcribed_RNA"/>
</dbReference>
<accession>A0A2P2NAB2</accession>
<organism evidence="1">
    <name type="scientific">Rhizophora mucronata</name>
    <name type="common">Asiatic mangrove</name>
    <dbReference type="NCBI Taxonomy" id="61149"/>
    <lineage>
        <taxon>Eukaryota</taxon>
        <taxon>Viridiplantae</taxon>
        <taxon>Streptophyta</taxon>
        <taxon>Embryophyta</taxon>
        <taxon>Tracheophyta</taxon>
        <taxon>Spermatophyta</taxon>
        <taxon>Magnoliopsida</taxon>
        <taxon>eudicotyledons</taxon>
        <taxon>Gunneridae</taxon>
        <taxon>Pentapetalae</taxon>
        <taxon>rosids</taxon>
        <taxon>fabids</taxon>
        <taxon>Malpighiales</taxon>
        <taxon>Rhizophoraceae</taxon>
        <taxon>Rhizophora</taxon>
    </lineage>
</organism>
<protein>
    <submittedName>
        <fullName evidence="1">Basic helix-loop-helix family protein</fullName>
    </submittedName>
</protein>